<dbReference type="SUPFAM" id="SSF53474">
    <property type="entry name" value="alpha/beta-Hydrolases"/>
    <property type="match status" value="1"/>
</dbReference>
<organism evidence="3">
    <name type="scientific">marine metagenome</name>
    <dbReference type="NCBI Taxonomy" id="408172"/>
    <lineage>
        <taxon>unclassified sequences</taxon>
        <taxon>metagenomes</taxon>
        <taxon>ecological metagenomes</taxon>
    </lineage>
</organism>
<proteinExistence type="predicted"/>
<sequence length="319" mass="36286">MAMIPGELLALAVFPEWRSSQASWLLLGITLPFAAWLLVYWRIYLSVFVTSSLNPADPIDPRWKPFTFMGWGDETLKAYLLESDEESEDLLLFLHGYNSCMSRGETRPLHIHSMGVNVISLDQRGFGNQRGRIDWTLLKVLADIEGLLEEAPSALGFTPKRLWIYGHSMGGFLTIRLASHHSGWWGEVLQGIVLESPAASFPKIIDSKLPGRMVMAAPWVRHVLRREHERIHPDLNVRYANSELPYWGIPEVPALVVQSEHDETLGVEHFALIQEHMSENTEIHVLDIPHTSAVETDERRSTVEAWMESQLGYNRNVSE</sequence>
<dbReference type="InterPro" id="IPR029058">
    <property type="entry name" value="AB_hydrolase_fold"/>
</dbReference>
<evidence type="ECO:0000259" key="2">
    <source>
        <dbReference type="Pfam" id="PF12146"/>
    </source>
</evidence>
<keyword evidence="1" id="KW-0472">Membrane</keyword>
<dbReference type="EMBL" id="UINC01001536">
    <property type="protein sequence ID" value="SUZ83108.1"/>
    <property type="molecule type" value="Genomic_DNA"/>
</dbReference>
<feature type="domain" description="Serine aminopeptidase S33" evidence="2">
    <location>
        <begin position="87"/>
        <end position="240"/>
    </location>
</feature>
<dbReference type="PANTHER" id="PTHR12277:SF81">
    <property type="entry name" value="PROTEIN ABHD13"/>
    <property type="match status" value="1"/>
</dbReference>
<keyword evidence="1" id="KW-0812">Transmembrane</keyword>
<dbReference type="Gene3D" id="3.40.50.1820">
    <property type="entry name" value="alpha/beta hydrolase"/>
    <property type="match status" value="1"/>
</dbReference>
<reference evidence="3" key="1">
    <citation type="submission" date="2018-05" db="EMBL/GenBank/DDBJ databases">
        <authorList>
            <person name="Lanie J.A."/>
            <person name="Ng W.-L."/>
            <person name="Kazmierczak K.M."/>
            <person name="Andrzejewski T.M."/>
            <person name="Davidsen T.M."/>
            <person name="Wayne K.J."/>
            <person name="Tettelin H."/>
            <person name="Glass J.I."/>
            <person name="Rusch D."/>
            <person name="Podicherti R."/>
            <person name="Tsui H.-C.T."/>
            <person name="Winkler M.E."/>
        </authorList>
    </citation>
    <scope>NUCLEOTIDE SEQUENCE</scope>
</reference>
<dbReference type="Pfam" id="PF12146">
    <property type="entry name" value="Hydrolase_4"/>
    <property type="match status" value="1"/>
</dbReference>
<dbReference type="PANTHER" id="PTHR12277">
    <property type="entry name" value="ALPHA/BETA HYDROLASE DOMAIN-CONTAINING PROTEIN"/>
    <property type="match status" value="1"/>
</dbReference>
<accession>A0A381QWZ4</accession>
<gene>
    <name evidence="3" type="ORF">METZ01_LOCUS35962</name>
</gene>
<evidence type="ECO:0000256" key="1">
    <source>
        <dbReference type="SAM" id="Phobius"/>
    </source>
</evidence>
<protein>
    <recommendedName>
        <fullName evidence="2">Serine aminopeptidase S33 domain-containing protein</fullName>
    </recommendedName>
</protein>
<evidence type="ECO:0000313" key="3">
    <source>
        <dbReference type="EMBL" id="SUZ83108.1"/>
    </source>
</evidence>
<name>A0A381QWZ4_9ZZZZ</name>
<feature type="transmembrane region" description="Helical" evidence="1">
    <location>
        <begin position="22"/>
        <end position="41"/>
    </location>
</feature>
<dbReference type="AlphaFoldDB" id="A0A381QWZ4"/>
<dbReference type="InterPro" id="IPR022742">
    <property type="entry name" value="Hydrolase_4"/>
</dbReference>
<keyword evidence="1" id="KW-1133">Transmembrane helix</keyword>